<dbReference type="EMBL" id="QZKI01000028">
    <property type="protein sequence ID" value="RJP73400.1"/>
    <property type="molecule type" value="Genomic_DNA"/>
</dbReference>
<dbReference type="InterPro" id="IPR003781">
    <property type="entry name" value="CoA-bd"/>
</dbReference>
<dbReference type="Pfam" id="PF13607">
    <property type="entry name" value="Succ_CoA_lig"/>
    <property type="match status" value="1"/>
</dbReference>
<dbReference type="Pfam" id="PF13380">
    <property type="entry name" value="CoA_binding_2"/>
    <property type="match status" value="1"/>
</dbReference>
<dbReference type="PANTHER" id="PTHR43334:SF2">
    <property type="entry name" value="ACETATE--COA LIGASE [ADP-FORMING]"/>
    <property type="match status" value="1"/>
</dbReference>
<evidence type="ECO:0000313" key="5">
    <source>
        <dbReference type="EMBL" id="RJP73400.1"/>
    </source>
</evidence>
<dbReference type="InterPro" id="IPR051538">
    <property type="entry name" value="Acyl-CoA_Synth/Transferase"/>
</dbReference>
<dbReference type="InterPro" id="IPR016102">
    <property type="entry name" value="Succinyl-CoA_synth-like"/>
</dbReference>
<proteinExistence type="predicted"/>
<gene>
    <name evidence="5" type="ORF">C4532_04655</name>
</gene>
<evidence type="ECO:0000313" key="6">
    <source>
        <dbReference type="Proteomes" id="UP000285961"/>
    </source>
</evidence>
<comment type="caution">
    <text evidence="5">The sequence shown here is derived from an EMBL/GenBank/DDBJ whole genome shotgun (WGS) entry which is preliminary data.</text>
</comment>
<dbReference type="InterPro" id="IPR032875">
    <property type="entry name" value="Succ_CoA_lig_flav_dom"/>
</dbReference>
<organism evidence="5 6">
    <name type="scientific">Candidatus Abyssobacteria bacterium SURF_17</name>
    <dbReference type="NCBI Taxonomy" id="2093361"/>
    <lineage>
        <taxon>Bacteria</taxon>
        <taxon>Pseudomonadati</taxon>
        <taxon>Candidatus Hydrogenedentota</taxon>
        <taxon>Candidatus Abyssobacteria</taxon>
    </lineage>
</organism>
<keyword evidence="3" id="KW-0067">ATP-binding</keyword>
<dbReference type="SUPFAM" id="SSF52210">
    <property type="entry name" value="Succinyl-CoA synthetase domains"/>
    <property type="match status" value="2"/>
</dbReference>
<name>A0A419F4I2_9BACT</name>
<dbReference type="AlphaFoldDB" id="A0A419F4I2"/>
<evidence type="ECO:0000256" key="2">
    <source>
        <dbReference type="ARBA" id="ARBA00022741"/>
    </source>
</evidence>
<dbReference type="Proteomes" id="UP000285961">
    <property type="component" value="Unassembled WGS sequence"/>
</dbReference>
<evidence type="ECO:0000259" key="4">
    <source>
        <dbReference type="SMART" id="SM00881"/>
    </source>
</evidence>
<dbReference type="GO" id="GO:0005524">
    <property type="term" value="F:ATP binding"/>
    <property type="evidence" value="ECO:0007669"/>
    <property type="project" value="UniProtKB-KW"/>
</dbReference>
<dbReference type="Gene3D" id="3.40.50.720">
    <property type="entry name" value="NAD(P)-binding Rossmann-like Domain"/>
    <property type="match status" value="1"/>
</dbReference>
<evidence type="ECO:0000256" key="3">
    <source>
        <dbReference type="ARBA" id="ARBA00022840"/>
    </source>
</evidence>
<dbReference type="SMART" id="SM00881">
    <property type="entry name" value="CoA_binding"/>
    <property type="match status" value="1"/>
</dbReference>
<evidence type="ECO:0000256" key="1">
    <source>
        <dbReference type="ARBA" id="ARBA00022598"/>
    </source>
</evidence>
<dbReference type="Pfam" id="PF19045">
    <property type="entry name" value="Ligase_CoA_2"/>
    <property type="match status" value="1"/>
</dbReference>
<dbReference type="GO" id="GO:0043758">
    <property type="term" value="F:acetate-CoA ligase (ADP-forming) activity"/>
    <property type="evidence" value="ECO:0007669"/>
    <property type="project" value="InterPro"/>
</dbReference>
<dbReference type="PANTHER" id="PTHR43334">
    <property type="entry name" value="ACETATE--COA LIGASE [ADP-FORMING]"/>
    <property type="match status" value="1"/>
</dbReference>
<keyword evidence="1" id="KW-0436">Ligase</keyword>
<dbReference type="InterPro" id="IPR043938">
    <property type="entry name" value="Ligase_CoA_dom"/>
</dbReference>
<sequence>MLGRITILFARTSDFGGDSMSVDSNASLQPLFYPKTIAVIGASPDGDAFRWGGKTFIEGLVKQNFRGKVFPVHPKAETVLGFKVYKSVSDIPDEVDLAIFSVPASAVLQVMADCVKKRVKFAHIFTAGFSETGLEDRAQLEKDLVTLASEGGVRVVGPNCMGVYCPDAGVAWVKDFPAETGPVGFVSQSGQLAGHFIEESKARGIRFSKVISYGNASDLQCHEFLRYLAADEQTAIVGSYIEGLKDGRAFFDIARELTLKKPFVVWKGGHTEGGSRAVSSHTASIAGSHHLWRALCKQTGIISVSSIEELVSTIVALQDLPQPQGPNVAIVGGAGGGSVTMTDAAERAGLKVPHLSEATIKGLSEFVPVHGQSVKNPLDIFSVLINPEHFMSMIELLRDDPRIDALLYYQRVEWALNRAKGFLDVILQMTLDGARALKKPLFLVLADATTLEGEILRRQARERYNSAGMASFPTFDAAARAVYNLSEYQRYLSSRS</sequence>
<dbReference type="Gene3D" id="3.40.50.261">
    <property type="entry name" value="Succinyl-CoA synthetase domains"/>
    <property type="match status" value="2"/>
</dbReference>
<accession>A0A419F4I2</accession>
<protein>
    <submittedName>
        <fullName evidence="5">Acetyl-CoA synthetase</fullName>
    </submittedName>
</protein>
<dbReference type="SUPFAM" id="SSF51735">
    <property type="entry name" value="NAD(P)-binding Rossmann-fold domains"/>
    <property type="match status" value="1"/>
</dbReference>
<dbReference type="InterPro" id="IPR036291">
    <property type="entry name" value="NAD(P)-bd_dom_sf"/>
</dbReference>
<keyword evidence="2" id="KW-0547">Nucleotide-binding</keyword>
<feature type="domain" description="CoA-binding" evidence="4">
    <location>
        <begin position="31"/>
        <end position="129"/>
    </location>
</feature>
<reference evidence="5 6" key="1">
    <citation type="journal article" date="2017" name="ISME J.">
        <title>Energy and carbon metabolisms in a deep terrestrial subsurface fluid microbial community.</title>
        <authorList>
            <person name="Momper L."/>
            <person name="Jungbluth S.P."/>
            <person name="Lee M.D."/>
            <person name="Amend J.P."/>
        </authorList>
    </citation>
    <scope>NUCLEOTIDE SEQUENCE [LARGE SCALE GENOMIC DNA]</scope>
    <source>
        <strain evidence="5">SURF_17</strain>
    </source>
</reference>